<protein>
    <submittedName>
        <fullName evidence="1">Uncharacterized protein</fullName>
    </submittedName>
</protein>
<accession>A0ABU3NU80</accession>
<comment type="caution">
    <text evidence="1">The sequence shown here is derived from an EMBL/GenBank/DDBJ whole genome shotgun (WGS) entry which is preliminary data.</text>
</comment>
<dbReference type="Proteomes" id="UP001254848">
    <property type="component" value="Unassembled WGS sequence"/>
</dbReference>
<dbReference type="EMBL" id="JAUOZS010000001">
    <property type="protein sequence ID" value="MDT8900376.1"/>
    <property type="molecule type" value="Genomic_DNA"/>
</dbReference>
<evidence type="ECO:0000313" key="1">
    <source>
        <dbReference type="EMBL" id="MDT8900376.1"/>
    </source>
</evidence>
<gene>
    <name evidence="1" type="ORF">Q4T40_03860</name>
</gene>
<organism evidence="1 2">
    <name type="scientific">Anaeroselena agilis</name>
    <dbReference type="NCBI Taxonomy" id="3063788"/>
    <lineage>
        <taxon>Bacteria</taxon>
        <taxon>Bacillati</taxon>
        <taxon>Bacillota</taxon>
        <taxon>Negativicutes</taxon>
        <taxon>Acetonemataceae</taxon>
        <taxon>Anaeroselena</taxon>
    </lineage>
</organism>
<name>A0ABU3NU80_9FIRM</name>
<evidence type="ECO:0000313" key="2">
    <source>
        <dbReference type="Proteomes" id="UP001254848"/>
    </source>
</evidence>
<reference evidence="1 2" key="1">
    <citation type="submission" date="2023-07" db="EMBL/GenBank/DDBJ databases">
        <title>The novel representative of Negativicutes class, Anaeroselena agilis gen. nov. sp. nov.</title>
        <authorList>
            <person name="Prokofeva M.I."/>
            <person name="Elcheninov A.G."/>
            <person name="Klyukina A."/>
            <person name="Kublanov I.V."/>
            <person name="Frolov E.N."/>
            <person name="Podosokorskaya O.A."/>
        </authorList>
    </citation>
    <scope>NUCLEOTIDE SEQUENCE [LARGE SCALE GENOMIC DNA]</scope>
    <source>
        <strain evidence="1 2">4137-cl</strain>
    </source>
</reference>
<dbReference type="RefSeq" id="WP_413778924.1">
    <property type="nucleotide sequence ID" value="NZ_JAUOZS010000001.1"/>
</dbReference>
<sequence length="238" mass="26110">MKNQEQGNKELVKAGKGYMAALNAEIHELMKEELEGLNVRFDRVKIPAGGGLLFEMPGEDPEQPDSVKEITGVILYHHAVNSYYRERYAGGNCPPDCGSIDGKIGQGSPGGDCHVCPLNQFGSGENGSKACRNKRRIYLLREGEVFPLLLTLPTGSVKVFTDYIAKRIVGRGRHSYDVVTRITLKKATNSTGIVFSQAVFAVDRELDAPEHEGMKLLAGRLKEASQRVAVEFDADDPM</sequence>
<proteinExistence type="predicted"/>
<keyword evidence="2" id="KW-1185">Reference proteome</keyword>